<dbReference type="Proteomes" id="UP001231189">
    <property type="component" value="Unassembled WGS sequence"/>
</dbReference>
<dbReference type="EMBL" id="JAUUTY010000001">
    <property type="protein sequence ID" value="KAK1694257.1"/>
    <property type="molecule type" value="Genomic_DNA"/>
</dbReference>
<evidence type="ECO:0000313" key="2">
    <source>
        <dbReference type="EMBL" id="KAK1694257.1"/>
    </source>
</evidence>
<protein>
    <submittedName>
        <fullName evidence="2">Uncharacterized protein</fullName>
    </submittedName>
</protein>
<sequence>MIELHSQELPLILRASHWPSSTTFASLADVAEPPQASDPPRWSSSTTPSFTSWATEEGSDLERDLDALSEFLERPHPEFFGAQVNDQPGGELQWVVVAPEGKDGATYVREDPVFREGEQLAGWTSSSPQKHFPSMWARTDQGNPFAHCKACESMGEPMDLSPHPDLKPAVESQWNSARAMNVYVADDLGGVQGQVHRYHVPLGLIKKMRDEFRELKQGRMSVWNKDASYSI</sequence>
<proteinExistence type="predicted"/>
<evidence type="ECO:0000313" key="3">
    <source>
        <dbReference type="Proteomes" id="UP001231189"/>
    </source>
</evidence>
<dbReference type="AlphaFoldDB" id="A0AAD8TY91"/>
<keyword evidence="3" id="KW-1185">Reference proteome</keyword>
<reference evidence="2" key="1">
    <citation type="submission" date="2023-07" db="EMBL/GenBank/DDBJ databases">
        <title>A chromosome-level genome assembly of Lolium multiflorum.</title>
        <authorList>
            <person name="Chen Y."/>
            <person name="Copetti D."/>
            <person name="Kolliker R."/>
            <person name="Studer B."/>
        </authorList>
    </citation>
    <scope>NUCLEOTIDE SEQUENCE</scope>
    <source>
        <strain evidence="2">02402/16</strain>
        <tissue evidence="2">Leaf</tissue>
    </source>
</reference>
<accession>A0AAD8TY91</accession>
<comment type="caution">
    <text evidence="2">The sequence shown here is derived from an EMBL/GenBank/DDBJ whole genome shotgun (WGS) entry which is preliminary data.</text>
</comment>
<feature type="compositionally biased region" description="Low complexity" evidence="1">
    <location>
        <begin position="38"/>
        <end position="52"/>
    </location>
</feature>
<gene>
    <name evidence="2" type="ORF">QYE76_010954</name>
</gene>
<evidence type="ECO:0000256" key="1">
    <source>
        <dbReference type="SAM" id="MobiDB-lite"/>
    </source>
</evidence>
<name>A0AAD8TY91_LOLMU</name>
<organism evidence="2 3">
    <name type="scientific">Lolium multiflorum</name>
    <name type="common">Italian ryegrass</name>
    <name type="synonym">Lolium perenne subsp. multiflorum</name>
    <dbReference type="NCBI Taxonomy" id="4521"/>
    <lineage>
        <taxon>Eukaryota</taxon>
        <taxon>Viridiplantae</taxon>
        <taxon>Streptophyta</taxon>
        <taxon>Embryophyta</taxon>
        <taxon>Tracheophyta</taxon>
        <taxon>Spermatophyta</taxon>
        <taxon>Magnoliopsida</taxon>
        <taxon>Liliopsida</taxon>
        <taxon>Poales</taxon>
        <taxon>Poaceae</taxon>
        <taxon>BOP clade</taxon>
        <taxon>Pooideae</taxon>
        <taxon>Poodae</taxon>
        <taxon>Poeae</taxon>
        <taxon>Poeae Chloroplast Group 2 (Poeae type)</taxon>
        <taxon>Loliodinae</taxon>
        <taxon>Loliinae</taxon>
        <taxon>Lolium</taxon>
    </lineage>
</organism>
<feature type="region of interest" description="Disordered" evidence="1">
    <location>
        <begin position="30"/>
        <end position="58"/>
    </location>
</feature>